<feature type="transmembrane region" description="Helical" evidence="5">
    <location>
        <begin position="20"/>
        <end position="39"/>
    </location>
</feature>
<dbReference type="InterPro" id="IPR049453">
    <property type="entry name" value="Memb_transporter_dom"/>
</dbReference>
<name>A0A1X1XLB4_9MYCO</name>
<proteinExistence type="predicted"/>
<organism evidence="7 8">
    <name type="scientific">Mycobacterium kyorinense</name>
    <dbReference type="NCBI Taxonomy" id="487514"/>
    <lineage>
        <taxon>Bacteria</taxon>
        <taxon>Bacillati</taxon>
        <taxon>Actinomycetota</taxon>
        <taxon>Actinomycetes</taxon>
        <taxon>Mycobacteriales</taxon>
        <taxon>Mycobacteriaceae</taxon>
        <taxon>Mycobacterium</taxon>
    </lineage>
</organism>
<feature type="domain" description="Integral membrane bound transporter" evidence="6">
    <location>
        <begin position="37"/>
        <end position="162"/>
    </location>
</feature>
<comment type="caution">
    <text evidence="7">The sequence shown here is derived from an EMBL/GenBank/DDBJ whole genome shotgun (WGS) entry which is preliminary data.</text>
</comment>
<dbReference type="Pfam" id="PF13515">
    <property type="entry name" value="FUSC_2"/>
    <property type="match status" value="1"/>
</dbReference>
<feature type="transmembrane region" description="Helical" evidence="5">
    <location>
        <begin position="51"/>
        <end position="68"/>
    </location>
</feature>
<evidence type="ECO:0000313" key="7">
    <source>
        <dbReference type="EMBL" id="ORV99579.1"/>
    </source>
</evidence>
<evidence type="ECO:0000256" key="2">
    <source>
        <dbReference type="ARBA" id="ARBA00022692"/>
    </source>
</evidence>
<keyword evidence="8" id="KW-1185">Reference proteome</keyword>
<keyword evidence="3 5" id="KW-1133">Transmembrane helix</keyword>
<protein>
    <recommendedName>
        <fullName evidence="6">Integral membrane bound transporter domain-containing protein</fullName>
    </recommendedName>
</protein>
<reference evidence="7 8" key="1">
    <citation type="submission" date="2016-01" db="EMBL/GenBank/DDBJ databases">
        <title>The new phylogeny of the genus Mycobacterium.</title>
        <authorList>
            <person name="Tarcisio F."/>
            <person name="Conor M."/>
            <person name="Antonella G."/>
            <person name="Elisabetta G."/>
            <person name="Giulia F.S."/>
            <person name="Sara T."/>
            <person name="Anna F."/>
            <person name="Clotilde B."/>
            <person name="Roberto B."/>
            <person name="Veronica D.S."/>
            <person name="Fabio R."/>
            <person name="Monica P."/>
            <person name="Olivier J."/>
            <person name="Enrico T."/>
            <person name="Nicola S."/>
        </authorList>
    </citation>
    <scope>NUCLEOTIDE SEQUENCE [LARGE SCALE GENOMIC DNA]</scope>
    <source>
        <strain evidence="7 8">DSM 45166</strain>
    </source>
</reference>
<dbReference type="RefSeq" id="WP_045381741.1">
    <property type="nucleotide sequence ID" value="NZ_BBKA01000079.1"/>
</dbReference>
<dbReference type="Proteomes" id="UP000193487">
    <property type="component" value="Unassembled WGS sequence"/>
</dbReference>
<keyword evidence="4 5" id="KW-0472">Membrane</keyword>
<dbReference type="GO" id="GO:0016020">
    <property type="term" value="C:membrane"/>
    <property type="evidence" value="ECO:0007669"/>
    <property type="project" value="UniProtKB-SubCell"/>
</dbReference>
<comment type="subcellular location">
    <subcellularLocation>
        <location evidence="1">Membrane</location>
        <topology evidence="1">Multi-pass membrane protein</topology>
    </subcellularLocation>
</comment>
<feature type="transmembrane region" description="Helical" evidence="5">
    <location>
        <begin position="122"/>
        <end position="140"/>
    </location>
</feature>
<feature type="transmembrane region" description="Helical" evidence="5">
    <location>
        <begin position="75"/>
        <end position="92"/>
    </location>
</feature>
<evidence type="ECO:0000313" key="8">
    <source>
        <dbReference type="Proteomes" id="UP000193487"/>
    </source>
</evidence>
<dbReference type="OrthoDB" id="5198202at2"/>
<sequence length="365" mass="37696">MSPPLITRPAGVARAAAGRLRGAVWPITQTAVAAGVAWYFTHDLLGHRQPFFAPIAAVVCLSATNVLRGQRTVQMIIGVVLGIALGAGVQAVLGTGVIAIAVAVFVALCVALLIGRGFIAQGLMFVNQTAVSAVLVLVFARSGMVSERLFDTVVGGGLAIVFGMLLFPVNPMTLLHQARADMLAALRETLAHIAGIVGGHGPAAPDWPLSVVGRLHEQLGALAQARATARQAVRVAPRRWAQRGAVDGADQQAAHLGLLASSVLHLARVVAPAHADWLPQSMRAAVDELAAATALADSDPAAAADHAAAARRHASELPHAARNHEAVILAAVVATCVDDLEAVITLPRRETPRPDASAPASAKPR</sequence>
<evidence type="ECO:0000256" key="4">
    <source>
        <dbReference type="ARBA" id="ARBA00023136"/>
    </source>
</evidence>
<keyword evidence="2 5" id="KW-0812">Transmembrane</keyword>
<evidence type="ECO:0000256" key="3">
    <source>
        <dbReference type="ARBA" id="ARBA00022989"/>
    </source>
</evidence>
<evidence type="ECO:0000259" key="6">
    <source>
        <dbReference type="Pfam" id="PF13515"/>
    </source>
</evidence>
<dbReference type="EMBL" id="LQPE01000154">
    <property type="protein sequence ID" value="ORV99579.1"/>
    <property type="molecule type" value="Genomic_DNA"/>
</dbReference>
<evidence type="ECO:0000256" key="5">
    <source>
        <dbReference type="SAM" id="Phobius"/>
    </source>
</evidence>
<feature type="transmembrane region" description="Helical" evidence="5">
    <location>
        <begin position="152"/>
        <end position="169"/>
    </location>
</feature>
<evidence type="ECO:0000256" key="1">
    <source>
        <dbReference type="ARBA" id="ARBA00004141"/>
    </source>
</evidence>
<accession>A0A1X1XLB4</accession>
<dbReference type="AlphaFoldDB" id="A0A1X1XLB4"/>
<gene>
    <name evidence="7" type="ORF">AWC14_12195</name>
</gene>